<dbReference type="VEuPathDB" id="VectorBase:CQUJHB007764"/>
<evidence type="ECO:0000313" key="9">
    <source>
        <dbReference type="Proteomes" id="UP000002320"/>
    </source>
</evidence>
<name>B0WZX4_CULQU</name>
<gene>
    <name evidence="8" type="primary">6045608</name>
    <name evidence="7" type="ORF">CpipJ_CPIJ012683</name>
</gene>
<feature type="domain" description="FLYWCH-type" evidence="5">
    <location>
        <begin position="29"/>
        <end position="98"/>
    </location>
</feature>
<evidence type="ECO:0000256" key="4">
    <source>
        <dbReference type="SAM" id="MobiDB-lite"/>
    </source>
</evidence>
<sequence length="495" mass="56774">MAESEEDEEDFLGFSEEELKKDKREPEILKSSKDKDVLALRGYIYYLNRKMEDGTHYWECRERGHGVAKEPAKCSARVITRLKPDGTHRVDSPAVHSHEFNPGFIAELKYRAAVKRIAIEDSGGPANVIRLATCDMKGFESASPEAPREPESITELQVPEHLRKDLTGKCFLIGDVKVGDHRALIFGTEEGLRRLDSAKYWVIDGTFRTAPTLFRQLMTIMASCGPDHQSAYPAIFTLMTSKTELLYRSVFAKIIEAAEAIDLDLSPSVILSDFEKAIINASKLEFPESKHNCCFFHFSKNLLDHIRSEKMSHLFDQNQHNFNIYKKVQALAFLPSEEIPEAFATLKKEAPENLHEFFAYVEEFYVLGKVTRVNKKKKVFRSDPLFPPALWSVYDSVKQRVPRTTNQIEAFHRRWNSLVGLNPGVFKVIEELRKEELQTSVFVESHLASTNKKRKTGHEDADEQFFKDVERYETYKVPDYLTAIAANLGSKWQKH</sequence>
<dbReference type="KEGG" id="cqu:CpipJ_CPIJ012683"/>
<evidence type="ECO:0000256" key="1">
    <source>
        <dbReference type="ARBA" id="ARBA00022723"/>
    </source>
</evidence>
<keyword evidence="3" id="KW-0862">Zinc</keyword>
<protein>
    <recommendedName>
        <fullName evidence="10">MULE transposase domain-containing protein</fullName>
    </recommendedName>
</protein>
<evidence type="ECO:0000256" key="2">
    <source>
        <dbReference type="ARBA" id="ARBA00022771"/>
    </source>
</evidence>
<evidence type="ECO:0000259" key="6">
    <source>
        <dbReference type="Pfam" id="PF10551"/>
    </source>
</evidence>
<dbReference type="Pfam" id="PF04500">
    <property type="entry name" value="FLYWCH"/>
    <property type="match status" value="1"/>
</dbReference>
<dbReference type="HOGENOM" id="CLU_015060_1_1_1"/>
<keyword evidence="2" id="KW-0863">Zinc-finger</keyword>
<evidence type="ECO:0000313" key="8">
    <source>
        <dbReference type="EnsemblMetazoa" id="CPIJ012683-PA"/>
    </source>
</evidence>
<dbReference type="Gene3D" id="2.20.25.240">
    <property type="match status" value="1"/>
</dbReference>
<reference evidence="8" key="2">
    <citation type="submission" date="2020-05" db="UniProtKB">
        <authorList>
            <consortium name="EnsemblMetazoa"/>
        </authorList>
    </citation>
    <scope>IDENTIFICATION</scope>
    <source>
        <strain evidence="8">JHB</strain>
    </source>
</reference>
<feature type="region of interest" description="Disordered" evidence="4">
    <location>
        <begin position="1"/>
        <end position="26"/>
    </location>
</feature>
<evidence type="ECO:0000259" key="5">
    <source>
        <dbReference type="Pfam" id="PF04500"/>
    </source>
</evidence>
<accession>B0WZX4</accession>
<feature type="compositionally biased region" description="Acidic residues" evidence="4">
    <location>
        <begin position="1"/>
        <end position="11"/>
    </location>
</feature>
<dbReference type="GO" id="GO:0008270">
    <property type="term" value="F:zinc ion binding"/>
    <property type="evidence" value="ECO:0007669"/>
    <property type="project" value="UniProtKB-KW"/>
</dbReference>
<dbReference type="InterPro" id="IPR018289">
    <property type="entry name" value="MULE_transposase_dom"/>
</dbReference>
<dbReference type="EnsemblMetazoa" id="CPIJ012683-RA">
    <property type="protein sequence ID" value="CPIJ012683-PA"/>
    <property type="gene ID" value="CPIJ012683"/>
</dbReference>
<dbReference type="AlphaFoldDB" id="B0WZX4"/>
<evidence type="ECO:0000313" key="7">
    <source>
        <dbReference type="EMBL" id="EDS37799.1"/>
    </source>
</evidence>
<keyword evidence="1" id="KW-0479">Metal-binding</keyword>
<dbReference type="EMBL" id="DS232219">
    <property type="protein sequence ID" value="EDS37799.1"/>
    <property type="molecule type" value="Genomic_DNA"/>
</dbReference>
<dbReference type="VEuPathDB" id="VectorBase:CPIJ012683"/>
<reference evidence="7" key="1">
    <citation type="submission" date="2007-03" db="EMBL/GenBank/DDBJ databases">
        <title>Annotation of Culex pipiens quinquefasciatus.</title>
        <authorList>
            <consortium name="The Broad Institute Genome Sequencing Platform"/>
            <person name="Atkinson P.W."/>
            <person name="Hemingway J."/>
            <person name="Christensen B.M."/>
            <person name="Higgs S."/>
            <person name="Kodira C."/>
            <person name="Hannick L."/>
            <person name="Megy K."/>
            <person name="O'Leary S."/>
            <person name="Pearson M."/>
            <person name="Haas B.J."/>
            <person name="Mauceli E."/>
            <person name="Wortman J.R."/>
            <person name="Lee N.H."/>
            <person name="Guigo R."/>
            <person name="Stanke M."/>
            <person name="Alvarado L."/>
            <person name="Amedeo P."/>
            <person name="Antoine C.H."/>
            <person name="Arensburger P."/>
            <person name="Bidwell S.L."/>
            <person name="Crawford M."/>
            <person name="Camaro F."/>
            <person name="Devon K."/>
            <person name="Engels R."/>
            <person name="Hammond M."/>
            <person name="Howarth C."/>
            <person name="Koehrsen M."/>
            <person name="Lawson D."/>
            <person name="Montgomery P."/>
            <person name="Nene V."/>
            <person name="Nusbaum C."/>
            <person name="Puiu D."/>
            <person name="Romero-Severson J."/>
            <person name="Severson D.W."/>
            <person name="Shumway M."/>
            <person name="Sisk P."/>
            <person name="Stolte C."/>
            <person name="Zeng Q."/>
            <person name="Eisenstadt E."/>
            <person name="Fraser-Liggett C."/>
            <person name="Strausberg R."/>
            <person name="Galagan J."/>
            <person name="Birren B."/>
            <person name="Collins F.H."/>
        </authorList>
    </citation>
    <scope>NUCLEOTIDE SEQUENCE [LARGE SCALE GENOMIC DNA]</scope>
    <source>
        <strain evidence="7">JHB</strain>
    </source>
</reference>
<dbReference type="OMA" id="CKCRAKT"/>
<dbReference type="Pfam" id="PF10551">
    <property type="entry name" value="MULE"/>
    <property type="match status" value="1"/>
</dbReference>
<evidence type="ECO:0008006" key="10">
    <source>
        <dbReference type="Google" id="ProtNLM"/>
    </source>
</evidence>
<dbReference type="eggNOG" id="ENOG502S0E9">
    <property type="taxonomic scope" value="Eukaryota"/>
</dbReference>
<feature type="compositionally biased region" description="Basic and acidic residues" evidence="4">
    <location>
        <begin position="17"/>
        <end position="26"/>
    </location>
</feature>
<evidence type="ECO:0000256" key="3">
    <source>
        <dbReference type="ARBA" id="ARBA00022833"/>
    </source>
</evidence>
<dbReference type="InParanoid" id="B0WZX4"/>
<dbReference type="OrthoDB" id="7778943at2759"/>
<keyword evidence="9" id="KW-1185">Reference proteome</keyword>
<proteinExistence type="predicted"/>
<organism>
    <name type="scientific">Culex quinquefasciatus</name>
    <name type="common">Southern house mosquito</name>
    <name type="synonym">Culex pungens</name>
    <dbReference type="NCBI Taxonomy" id="7176"/>
    <lineage>
        <taxon>Eukaryota</taxon>
        <taxon>Metazoa</taxon>
        <taxon>Ecdysozoa</taxon>
        <taxon>Arthropoda</taxon>
        <taxon>Hexapoda</taxon>
        <taxon>Insecta</taxon>
        <taxon>Pterygota</taxon>
        <taxon>Neoptera</taxon>
        <taxon>Endopterygota</taxon>
        <taxon>Diptera</taxon>
        <taxon>Nematocera</taxon>
        <taxon>Culicoidea</taxon>
        <taxon>Culicidae</taxon>
        <taxon>Culicinae</taxon>
        <taxon>Culicini</taxon>
        <taxon>Culex</taxon>
        <taxon>Culex</taxon>
    </lineage>
</organism>
<dbReference type="Proteomes" id="UP000002320">
    <property type="component" value="Unassembled WGS sequence"/>
</dbReference>
<feature type="domain" description="MULE transposase" evidence="6">
    <location>
        <begin position="201"/>
        <end position="301"/>
    </location>
</feature>
<dbReference type="InterPro" id="IPR007588">
    <property type="entry name" value="Znf_FLYWCH"/>
</dbReference>